<reference evidence="1" key="1">
    <citation type="journal article" date="2019" name="Sci. Rep.">
        <title>Draft genome of Tanacetum cinerariifolium, the natural source of mosquito coil.</title>
        <authorList>
            <person name="Yamashiro T."/>
            <person name="Shiraishi A."/>
            <person name="Satake H."/>
            <person name="Nakayama K."/>
        </authorList>
    </citation>
    <scope>NUCLEOTIDE SEQUENCE</scope>
</reference>
<dbReference type="AlphaFoldDB" id="A0A699GK70"/>
<accession>A0A699GK70</accession>
<organism evidence="1">
    <name type="scientific">Tanacetum cinerariifolium</name>
    <name type="common">Dalmatian daisy</name>
    <name type="synonym">Chrysanthemum cinerariifolium</name>
    <dbReference type="NCBI Taxonomy" id="118510"/>
    <lineage>
        <taxon>Eukaryota</taxon>
        <taxon>Viridiplantae</taxon>
        <taxon>Streptophyta</taxon>
        <taxon>Embryophyta</taxon>
        <taxon>Tracheophyta</taxon>
        <taxon>Spermatophyta</taxon>
        <taxon>Magnoliopsida</taxon>
        <taxon>eudicotyledons</taxon>
        <taxon>Gunneridae</taxon>
        <taxon>Pentapetalae</taxon>
        <taxon>asterids</taxon>
        <taxon>campanulids</taxon>
        <taxon>Asterales</taxon>
        <taxon>Asteraceae</taxon>
        <taxon>Asteroideae</taxon>
        <taxon>Anthemideae</taxon>
        <taxon>Anthemidinae</taxon>
        <taxon>Tanacetum</taxon>
    </lineage>
</organism>
<name>A0A699GK70_TANCI</name>
<dbReference type="EMBL" id="BKCJ010000043">
    <property type="protein sequence ID" value="GEU29088.1"/>
    <property type="molecule type" value="Genomic_DNA"/>
</dbReference>
<gene>
    <name evidence="1" type="ORF">Tci_001066</name>
</gene>
<evidence type="ECO:0000313" key="1">
    <source>
        <dbReference type="EMBL" id="GEU29088.1"/>
    </source>
</evidence>
<protein>
    <recommendedName>
        <fullName evidence="2">Retrovirus-related Pol polyprotein from transposon TNT 1-94</fullName>
    </recommendedName>
</protein>
<comment type="caution">
    <text evidence="1">The sequence shown here is derived from an EMBL/GenBank/DDBJ whole genome shotgun (WGS) entry which is preliminary data.</text>
</comment>
<proteinExistence type="predicted"/>
<evidence type="ECO:0008006" key="2">
    <source>
        <dbReference type="Google" id="ProtNLM"/>
    </source>
</evidence>
<sequence length="180" mass="19827">MEAILENKGLIFVTSAKGKDTCPNSSLNLKGNRMIRGLRIKCCWYKLKQMVILHEGELTFLADPGIAEVQATQTVITHNGSYQADDLYAYDSDYDKLNTAKVALMANLSHHGSDTLVDIHNPDNVDNNMINQGVQVIPSSEQSSVVNHSETKITSYPIIPYSHYVIESQQAAVQNSNSSA</sequence>